<evidence type="ECO:0000256" key="2">
    <source>
        <dbReference type="SAM" id="MobiDB-lite"/>
    </source>
</evidence>
<dbReference type="Proteomes" id="UP000006794">
    <property type="component" value="Chromosome"/>
</dbReference>
<evidence type="ECO:0000259" key="3">
    <source>
        <dbReference type="Pfam" id="PF23428"/>
    </source>
</evidence>
<dbReference type="AlphaFoldDB" id="F8D9V2"/>
<accession>F8D9V2</accession>
<dbReference type="OrthoDB" id="157498at2157"/>
<feature type="compositionally biased region" description="Low complexity" evidence="2">
    <location>
        <begin position="303"/>
        <end position="319"/>
    </location>
</feature>
<protein>
    <recommendedName>
        <fullName evidence="3">DUF7115 domain-containing protein</fullName>
    </recommendedName>
</protein>
<evidence type="ECO:0000256" key="1">
    <source>
        <dbReference type="SAM" id="Coils"/>
    </source>
</evidence>
<keyword evidence="1" id="KW-0175">Coiled coil</keyword>
<feature type="compositionally biased region" description="Low complexity" evidence="2">
    <location>
        <begin position="249"/>
        <end position="276"/>
    </location>
</feature>
<keyword evidence="5" id="KW-1185">Reference proteome</keyword>
<feature type="region of interest" description="Disordered" evidence="2">
    <location>
        <begin position="209"/>
        <end position="388"/>
    </location>
</feature>
<organism evidence="4 5">
    <name type="scientific">Halopiger xanaduensis (strain DSM 18323 / JCM 14033 / SH-6)</name>
    <dbReference type="NCBI Taxonomy" id="797210"/>
    <lineage>
        <taxon>Archaea</taxon>
        <taxon>Methanobacteriati</taxon>
        <taxon>Methanobacteriota</taxon>
        <taxon>Stenosarchaea group</taxon>
        <taxon>Halobacteria</taxon>
        <taxon>Halobacteriales</taxon>
        <taxon>Natrialbaceae</taxon>
        <taxon>Halopiger</taxon>
    </lineage>
</organism>
<evidence type="ECO:0000313" key="4">
    <source>
        <dbReference type="EMBL" id="AEH35729.1"/>
    </source>
</evidence>
<dbReference type="GeneID" id="10796066"/>
<feature type="compositionally biased region" description="Polar residues" evidence="2">
    <location>
        <begin position="286"/>
        <end position="295"/>
    </location>
</feature>
<dbReference type="KEGG" id="hxa:Halxa_1095"/>
<name>F8D9V2_HALXS</name>
<dbReference type="RefSeq" id="WP_013878629.1">
    <property type="nucleotide sequence ID" value="NC_015666.1"/>
</dbReference>
<dbReference type="EMBL" id="CP002839">
    <property type="protein sequence ID" value="AEH35729.1"/>
    <property type="molecule type" value="Genomic_DNA"/>
</dbReference>
<reference evidence="4 5" key="1">
    <citation type="journal article" date="2012" name="Stand. Genomic Sci.">
        <title>Complete genome sequence of Halopiger xanaduensis type strain (SH-6(T)).</title>
        <authorList>
            <person name="Anderson I."/>
            <person name="Tindall B.J."/>
            <person name="Rohde M."/>
            <person name="Lucas S."/>
            <person name="Han J."/>
            <person name="Lapidus A."/>
            <person name="Cheng J.F."/>
            <person name="Goodwin L."/>
            <person name="Pitluck S."/>
            <person name="Peters L."/>
            <person name="Pati A."/>
            <person name="Mikhailova N."/>
            <person name="Pagani I."/>
            <person name="Teshima H."/>
            <person name="Han C."/>
            <person name="Tapia R."/>
            <person name="Land M."/>
            <person name="Woyke T."/>
            <person name="Klenk H.P."/>
            <person name="Kyrpides N."/>
            <person name="Ivanova N."/>
        </authorList>
    </citation>
    <scope>NUCLEOTIDE SEQUENCE [LARGE SCALE GENOMIC DNA]</scope>
    <source>
        <strain evidence="5">DSM 18323 / JCM 14033 / SH-6</strain>
    </source>
</reference>
<dbReference type="eggNOG" id="arCOG04660">
    <property type="taxonomic scope" value="Archaea"/>
</dbReference>
<sequence>MSVPGIVQSTLGDEEIAARVSLGSEDELFITSSSTLVYRSDGLLRDESVDEYPHEADRLTLSEGRRKTKFSLEYPLEGTKEFTVPSGKTDAVLHPVLAGVLNGNGITEPGETVAKTYRFSELTLIVTSERLVKHIGSAVWDEDYEEYHYEDVTNLSFEDGSVATQIVLEVDGRPQRIKAPNEEANDLRERLQRALFDYHDVGSLEELNEAIGLDDADDDRGDSGGTMEFGSGVDPLNADPPELDDQEGARTATADAGATETTVDAAADANASSETNARADADATGSGVSDSIDGQSNRRDDTSGSAAESTTETGGSSDAADGDTDPFVEATESISDDTTSDATATQRRQGQSADTTDIDASGDSAAQSWPSDDPAAEAAAGDSVSTATDPEVLERLEALEAAVERQSDVIEQQQRTIEQLIEELRQGR</sequence>
<feature type="compositionally biased region" description="Polar residues" evidence="2">
    <location>
        <begin position="346"/>
        <end position="355"/>
    </location>
</feature>
<dbReference type="Pfam" id="PF23428">
    <property type="entry name" value="DUF7115"/>
    <property type="match status" value="1"/>
</dbReference>
<gene>
    <name evidence="4" type="ordered locus">Halxa_1095</name>
</gene>
<dbReference type="InterPro" id="IPR055539">
    <property type="entry name" value="DUF7115"/>
</dbReference>
<evidence type="ECO:0000313" key="5">
    <source>
        <dbReference type="Proteomes" id="UP000006794"/>
    </source>
</evidence>
<feature type="compositionally biased region" description="Acidic residues" evidence="2">
    <location>
        <begin position="209"/>
        <end position="220"/>
    </location>
</feature>
<feature type="coiled-coil region" evidence="1">
    <location>
        <begin position="393"/>
        <end position="423"/>
    </location>
</feature>
<dbReference type="HOGENOM" id="CLU_058951_0_0_2"/>
<feature type="domain" description="DUF7115" evidence="3">
    <location>
        <begin position="1"/>
        <end position="108"/>
    </location>
</feature>
<proteinExistence type="predicted"/>